<feature type="compositionally biased region" description="Polar residues" evidence="1">
    <location>
        <begin position="143"/>
        <end position="155"/>
    </location>
</feature>
<evidence type="ECO:0000313" key="3">
    <source>
        <dbReference type="Proteomes" id="UP000069902"/>
    </source>
</evidence>
<dbReference type="Proteomes" id="UP000069902">
    <property type="component" value="Chromosome cPNK"/>
</dbReference>
<evidence type="ECO:0000313" key="2">
    <source>
        <dbReference type="EMBL" id="CUI17892.1"/>
    </source>
</evidence>
<feature type="compositionally biased region" description="Polar residues" evidence="1">
    <location>
        <begin position="114"/>
        <end position="126"/>
    </location>
</feature>
<feature type="compositionally biased region" description="Low complexity" evidence="1">
    <location>
        <begin position="55"/>
        <end position="73"/>
    </location>
</feature>
<name>A0A0U5JGE2_9BACT</name>
<feature type="compositionally biased region" description="Polar residues" evidence="1">
    <location>
        <begin position="30"/>
        <end position="54"/>
    </location>
</feature>
<dbReference type="KEGG" id="pnl:PNK_2294"/>
<dbReference type="EMBL" id="LN879502">
    <property type="protein sequence ID" value="CUI17892.1"/>
    <property type="molecule type" value="Genomic_DNA"/>
</dbReference>
<reference evidence="3" key="1">
    <citation type="submission" date="2015-09" db="EMBL/GenBank/DDBJ databases">
        <authorList>
            <person name="Bertelli C."/>
        </authorList>
    </citation>
    <scope>NUCLEOTIDE SEQUENCE [LARGE SCALE GENOMIC DNA]</scope>
    <source>
        <strain evidence="3">KNic</strain>
    </source>
</reference>
<dbReference type="PATRIC" id="fig|389348.3.peg.2576"/>
<evidence type="ECO:0000256" key="1">
    <source>
        <dbReference type="SAM" id="MobiDB-lite"/>
    </source>
</evidence>
<dbReference type="RefSeq" id="WP_059062129.1">
    <property type="nucleotide sequence ID" value="NZ_LN879502.1"/>
</dbReference>
<dbReference type="STRING" id="389348.PNK_2294"/>
<feature type="region of interest" description="Disordered" evidence="1">
    <location>
        <begin position="1"/>
        <end position="155"/>
    </location>
</feature>
<accession>A0A0U5JGE2</accession>
<organism evidence="2 3">
    <name type="scientific">Candidatus Protochlamydia naegleriophila</name>
    <dbReference type="NCBI Taxonomy" id="389348"/>
    <lineage>
        <taxon>Bacteria</taxon>
        <taxon>Pseudomonadati</taxon>
        <taxon>Chlamydiota</taxon>
        <taxon>Chlamydiia</taxon>
        <taxon>Parachlamydiales</taxon>
        <taxon>Parachlamydiaceae</taxon>
        <taxon>Candidatus Protochlamydia</taxon>
    </lineage>
</organism>
<feature type="compositionally biased region" description="Low complexity" evidence="1">
    <location>
        <begin position="127"/>
        <end position="142"/>
    </location>
</feature>
<protein>
    <submittedName>
        <fullName evidence="2">Uncharacterized protein</fullName>
    </submittedName>
</protein>
<proteinExistence type="predicted"/>
<feature type="compositionally biased region" description="Low complexity" evidence="1">
    <location>
        <begin position="101"/>
        <end position="113"/>
    </location>
</feature>
<feature type="compositionally biased region" description="Basic and acidic residues" evidence="1">
    <location>
        <begin position="74"/>
        <end position="92"/>
    </location>
</feature>
<gene>
    <name evidence="2" type="ORF">PNK_2294</name>
</gene>
<dbReference type="AlphaFoldDB" id="A0A0U5JGE2"/>
<sequence>MNPTELVGSQPELIGSQQKPLHNGEVLTPQKKTNVSNPFGFSLPKQQGSSPRIRSTSQSILPSSSEPSPSSSKSLEEIKKKFESKGEEEKPSRSRSGSKEVPQTSSPQTTVSSLARSSGLFSPRKNSTPSPHQSPSSTYTSPQKISPSESTLQPSMSDLCQRVMQFALKLEQARVEAENEMVILNEQEGNTGYETLFKQMIHDQVGEEWNSLGPLLTEAFKKGKQRPRSFNGRNVGALLDNYFSQTESSPQLSQSELIAQAMKKGGDDLTCFKISLGFYQDLLLDVSKDFIQDPSNAKKIRQFSNGRQGKPLLHFFDDLKEMAKIFKNMRATNLLHKKYLKTVIDKFIYSFIKSIQRAKEIKDLKETAAINQTTAKHCNNFGLMIDDCVLQLSKKFATKYQATSDEIVQNVQHCLTTKEFGTFKADFRRAILGNFFSIHTHSGPALELYFPELNWAQEIDETSSTATFDTLPQEMQHWLAQYRSDIQWGQLKAGELHTHLQTINQNSTIELHKRLKSLLIFFMEQVQLDLNGEECQKLLAIMDNNEEDSKAANVTQMFDRFERVFLEVKEAISKPLLQKGIDNLGVSESELFQSLELEGIMKLAPLLRAFYQGILLEIHARTFTLHRNLINDPTVKNERTPKIITEFGSENVTDKVPDNVTKTMRMTFDKGQIQIEINRLGHMQGHRGCLIQSCMLLTASLKDLKKWNVTPSMIISLPSVQSEDLDEKYMELMKTLEIMGIPFKLGQLSTN</sequence>
<keyword evidence="3" id="KW-1185">Reference proteome</keyword>
<dbReference type="InParanoid" id="A0A0U5JGE2"/>